<evidence type="ECO:0000256" key="1">
    <source>
        <dbReference type="SAM" id="SignalP"/>
    </source>
</evidence>
<gene>
    <name evidence="2" type="ORF">FAA86_16685</name>
</gene>
<protein>
    <submittedName>
        <fullName evidence="2">Uncharacterized protein</fullName>
    </submittedName>
</protein>
<feature type="signal peptide" evidence="1">
    <location>
        <begin position="1"/>
        <end position="22"/>
    </location>
</feature>
<sequence length="158" mass="17814">MAKKIVVVALLFLCPLAVQAQAAERIYCASSDKAVDMSLESGFSSRDQEKLVHFRGMAGVKDPAAPREFRRFQINSEMLRQYWIDGRDLRFSIQTFTPPNQPVYRVTMSMRTERSDATATRFNGDYELKVEKLKGGSTVGADVLVSHSAAIFCDIKRR</sequence>
<comment type="caution">
    <text evidence="2">The sequence shown here is derived from an EMBL/GenBank/DDBJ whole genome shotgun (WGS) entry which is preliminary data.</text>
</comment>
<evidence type="ECO:0000313" key="2">
    <source>
        <dbReference type="EMBL" id="THV34090.1"/>
    </source>
</evidence>
<evidence type="ECO:0000313" key="3">
    <source>
        <dbReference type="Proteomes" id="UP000307378"/>
    </source>
</evidence>
<reference evidence="2 3" key="1">
    <citation type="submission" date="2019-04" db="EMBL/GenBank/DDBJ databases">
        <title>genome sequence of strain W3.</title>
        <authorList>
            <person name="Gao J."/>
            <person name="Sun J."/>
        </authorList>
    </citation>
    <scope>NUCLEOTIDE SEQUENCE [LARGE SCALE GENOMIC DNA]</scope>
    <source>
        <strain evidence="2 3">W3</strain>
    </source>
</reference>
<dbReference type="RefSeq" id="WP_136542308.1">
    <property type="nucleotide sequence ID" value="NZ_STGU01000009.1"/>
</dbReference>
<name>A0A4S8PS03_9HYPH</name>
<organism evidence="2 3">
    <name type="scientific">Rhizobium rosettiformans W3</name>
    <dbReference type="NCBI Taxonomy" id="538378"/>
    <lineage>
        <taxon>Bacteria</taxon>
        <taxon>Pseudomonadati</taxon>
        <taxon>Pseudomonadota</taxon>
        <taxon>Alphaproteobacteria</taxon>
        <taxon>Hyphomicrobiales</taxon>
        <taxon>Rhizobiaceae</taxon>
        <taxon>Rhizobium/Agrobacterium group</taxon>
        <taxon>Rhizobium</taxon>
    </lineage>
</organism>
<feature type="chain" id="PRO_5020302527" evidence="1">
    <location>
        <begin position="23"/>
        <end position="158"/>
    </location>
</feature>
<dbReference type="AlphaFoldDB" id="A0A4S8PS03"/>
<keyword evidence="1" id="KW-0732">Signal</keyword>
<proteinExistence type="predicted"/>
<accession>A0A4S8PS03</accession>
<dbReference type="Proteomes" id="UP000307378">
    <property type="component" value="Unassembled WGS sequence"/>
</dbReference>
<dbReference type="EMBL" id="STGU01000009">
    <property type="protein sequence ID" value="THV34090.1"/>
    <property type="molecule type" value="Genomic_DNA"/>
</dbReference>